<reference evidence="1 2" key="1">
    <citation type="submission" date="2011-10" db="EMBL/GenBank/DDBJ databases">
        <title>The Genome Sequence of Actinomyces graevenitzii C83.</title>
        <authorList>
            <consortium name="The Broad Institute Genome Sequencing Platform"/>
            <consortium name="The Broad Institute Genome Sequencing Center for Infectious Disease"/>
            <person name="Earl A."/>
            <person name="Ward D."/>
            <person name="Feldgarden M."/>
            <person name="Gevers D."/>
            <person name="Sibley C.D."/>
            <person name="Field T.R."/>
            <person name="Grinwis M."/>
            <person name="Eshaghurshan C.S."/>
            <person name="Surette M.G."/>
            <person name="Young S.K."/>
            <person name="Zeng Q."/>
            <person name="Gargeya S."/>
            <person name="Fitzgerald M."/>
            <person name="Haas B."/>
            <person name="Abouelleil A."/>
            <person name="Alvarado L."/>
            <person name="Arachchi H.M."/>
            <person name="Berlin A."/>
            <person name="Brown A."/>
            <person name="Chapman S.B."/>
            <person name="Chen Z."/>
            <person name="Dunbar C."/>
            <person name="Freedman E."/>
            <person name="Gearin G."/>
            <person name="Goldberg J."/>
            <person name="Griggs A."/>
            <person name="Gujja S."/>
            <person name="Heiman D."/>
            <person name="Howarth C."/>
            <person name="Larson L."/>
            <person name="Lui A."/>
            <person name="MacDonald P.J.P."/>
            <person name="Montmayeur A."/>
            <person name="Murphy C."/>
            <person name="Neiman D."/>
            <person name="Pearson M."/>
            <person name="Priest M."/>
            <person name="Roberts A."/>
            <person name="Saif S."/>
            <person name="Shea T."/>
            <person name="Shenoy N."/>
            <person name="Sisk P."/>
            <person name="Stolte C."/>
            <person name="Sykes S."/>
            <person name="Wortman J."/>
            <person name="Nusbaum C."/>
            <person name="Birren B."/>
        </authorList>
    </citation>
    <scope>NUCLEOTIDE SEQUENCE [LARGE SCALE GENOMIC DNA]</scope>
    <source>
        <strain evidence="1 2">C83</strain>
    </source>
</reference>
<gene>
    <name evidence="1" type="ORF">HMPREF0045_01828</name>
</gene>
<dbReference type="Proteomes" id="UP000003822">
    <property type="component" value="Unassembled WGS sequence"/>
</dbReference>
<dbReference type="AlphaFoldDB" id="G9PHV4"/>
<evidence type="ECO:0000313" key="2">
    <source>
        <dbReference type="Proteomes" id="UP000003822"/>
    </source>
</evidence>
<comment type="caution">
    <text evidence="1">The sequence shown here is derived from an EMBL/GenBank/DDBJ whole genome shotgun (WGS) entry which is preliminary data.</text>
</comment>
<sequence length="233" mass="23796">MIFRWDFIGKGRFCLYLWAQVYCLLGRATARADLLAMGAALQFSGAALQAQTLSMTWLRMGRRLRIHRIVTCVFTGRTNCVFTQVITCSFTGCHLRFYRARRLRSNTRPPASAATAPSPSARFTPVRGNCSPAIGSRVLSGAGAVLGLPGCPGAAVGWVDAVGLVVGWPGPAVGCPGADDAVGPAVGCGEVVGWPGVVGVPVGAAVGAGEGWLVGATVGAAVAVGAPVGLTVG</sequence>
<keyword evidence="2" id="KW-1185">Reference proteome</keyword>
<accession>G9PHV4</accession>
<organism evidence="1 2">
    <name type="scientific">Actinomyces graevenitzii C83</name>
    <dbReference type="NCBI Taxonomy" id="435830"/>
    <lineage>
        <taxon>Bacteria</taxon>
        <taxon>Bacillati</taxon>
        <taxon>Actinomycetota</taxon>
        <taxon>Actinomycetes</taxon>
        <taxon>Actinomycetales</taxon>
        <taxon>Actinomycetaceae</taxon>
        <taxon>Actinomyces</taxon>
    </lineage>
</organism>
<dbReference type="PATRIC" id="fig|435830.3.peg.1759"/>
<dbReference type="EMBL" id="ACRN01000017">
    <property type="protein sequence ID" value="EHM87159.1"/>
    <property type="molecule type" value="Genomic_DNA"/>
</dbReference>
<protein>
    <submittedName>
        <fullName evidence="1">Uncharacterized protein</fullName>
    </submittedName>
</protein>
<dbReference type="HOGENOM" id="CLU_1187889_0_0_11"/>
<proteinExistence type="predicted"/>
<name>G9PHV4_9ACTO</name>
<evidence type="ECO:0000313" key="1">
    <source>
        <dbReference type="EMBL" id="EHM87159.1"/>
    </source>
</evidence>